<dbReference type="SMART" id="SM00256">
    <property type="entry name" value="FBOX"/>
    <property type="match status" value="1"/>
</dbReference>
<dbReference type="EnsemblPlants" id="KEH44277">
    <property type="protein sequence ID" value="KEH44277"/>
    <property type="gene ID" value="MTR_1g111630"/>
</dbReference>
<dbReference type="AlphaFoldDB" id="A0A072VR65"/>
<dbReference type="PROSITE" id="PS50181">
    <property type="entry name" value="FBOX"/>
    <property type="match status" value="1"/>
</dbReference>
<reference evidence="3 5" key="1">
    <citation type="journal article" date="2011" name="Nature">
        <title>The Medicago genome provides insight into the evolution of rhizobial symbioses.</title>
        <authorList>
            <person name="Young N.D."/>
            <person name="Debelle F."/>
            <person name="Oldroyd G.E."/>
            <person name="Geurts R."/>
            <person name="Cannon S.B."/>
            <person name="Udvardi M.K."/>
            <person name="Benedito V.A."/>
            <person name="Mayer K.F."/>
            <person name="Gouzy J."/>
            <person name="Schoof H."/>
            <person name="Van de Peer Y."/>
            <person name="Proost S."/>
            <person name="Cook D.R."/>
            <person name="Meyers B.C."/>
            <person name="Spannagl M."/>
            <person name="Cheung F."/>
            <person name="De Mita S."/>
            <person name="Krishnakumar V."/>
            <person name="Gundlach H."/>
            <person name="Zhou S."/>
            <person name="Mudge J."/>
            <person name="Bharti A.K."/>
            <person name="Murray J.D."/>
            <person name="Naoumkina M.A."/>
            <person name="Rosen B."/>
            <person name="Silverstein K.A."/>
            <person name="Tang H."/>
            <person name="Rombauts S."/>
            <person name="Zhao P.X."/>
            <person name="Zhou P."/>
            <person name="Barbe V."/>
            <person name="Bardou P."/>
            <person name="Bechner M."/>
            <person name="Bellec A."/>
            <person name="Berger A."/>
            <person name="Berges H."/>
            <person name="Bidwell S."/>
            <person name="Bisseling T."/>
            <person name="Choisne N."/>
            <person name="Couloux A."/>
            <person name="Denny R."/>
            <person name="Deshpande S."/>
            <person name="Dai X."/>
            <person name="Doyle J.J."/>
            <person name="Dudez A.M."/>
            <person name="Farmer A.D."/>
            <person name="Fouteau S."/>
            <person name="Franken C."/>
            <person name="Gibelin C."/>
            <person name="Gish J."/>
            <person name="Goldstein S."/>
            <person name="Gonzalez A.J."/>
            <person name="Green P.J."/>
            <person name="Hallab A."/>
            <person name="Hartog M."/>
            <person name="Hua A."/>
            <person name="Humphray S.J."/>
            <person name="Jeong D.H."/>
            <person name="Jing Y."/>
            <person name="Jocker A."/>
            <person name="Kenton S.M."/>
            <person name="Kim D.J."/>
            <person name="Klee K."/>
            <person name="Lai H."/>
            <person name="Lang C."/>
            <person name="Lin S."/>
            <person name="Macmil S.L."/>
            <person name="Magdelenat G."/>
            <person name="Matthews L."/>
            <person name="McCorrison J."/>
            <person name="Monaghan E.L."/>
            <person name="Mun J.H."/>
            <person name="Najar F.Z."/>
            <person name="Nicholson C."/>
            <person name="Noirot C."/>
            <person name="O'Bleness M."/>
            <person name="Paule C.R."/>
            <person name="Poulain J."/>
            <person name="Prion F."/>
            <person name="Qin B."/>
            <person name="Qu C."/>
            <person name="Retzel E.F."/>
            <person name="Riddle C."/>
            <person name="Sallet E."/>
            <person name="Samain S."/>
            <person name="Samson N."/>
            <person name="Sanders I."/>
            <person name="Saurat O."/>
            <person name="Scarpelli C."/>
            <person name="Schiex T."/>
            <person name="Segurens B."/>
            <person name="Severin A.J."/>
            <person name="Sherrier D.J."/>
            <person name="Shi R."/>
            <person name="Sims S."/>
            <person name="Singer S.R."/>
            <person name="Sinharoy S."/>
            <person name="Sterck L."/>
            <person name="Viollet A."/>
            <person name="Wang B.B."/>
            <person name="Wang K."/>
            <person name="Wang M."/>
            <person name="Wang X."/>
            <person name="Warfsmann J."/>
            <person name="Weissenbach J."/>
            <person name="White D.D."/>
            <person name="White J.D."/>
            <person name="Wiley G.B."/>
            <person name="Wincker P."/>
            <person name="Xing Y."/>
            <person name="Yang L."/>
            <person name="Yao Z."/>
            <person name="Ying F."/>
            <person name="Zhai J."/>
            <person name="Zhou L."/>
            <person name="Zuber A."/>
            <person name="Denarie J."/>
            <person name="Dixon R.A."/>
            <person name="May G.D."/>
            <person name="Schwartz D.C."/>
            <person name="Rogers J."/>
            <person name="Quetier F."/>
            <person name="Town C.D."/>
            <person name="Roe B.A."/>
        </authorList>
    </citation>
    <scope>NUCLEOTIDE SEQUENCE [LARGE SCALE GENOMIC DNA]</scope>
    <source>
        <strain evidence="3">A17</strain>
        <strain evidence="4 5">cv. Jemalong A17</strain>
    </source>
</reference>
<dbReference type="PANTHER" id="PTHR34145:SF28">
    <property type="entry name" value="F-BOX DOMAIN-CONTAINING PROTEIN"/>
    <property type="match status" value="1"/>
</dbReference>
<dbReference type="Gene3D" id="1.20.1280.50">
    <property type="match status" value="1"/>
</dbReference>
<keyword evidence="1" id="KW-1133">Transmembrane helix</keyword>
<evidence type="ECO:0000313" key="3">
    <source>
        <dbReference type="EMBL" id="KEH44277.1"/>
    </source>
</evidence>
<reference evidence="3 5" key="2">
    <citation type="journal article" date="2014" name="BMC Genomics">
        <title>An improved genome release (version Mt4.0) for the model legume Medicago truncatula.</title>
        <authorList>
            <person name="Tang H."/>
            <person name="Krishnakumar V."/>
            <person name="Bidwell S."/>
            <person name="Rosen B."/>
            <person name="Chan A."/>
            <person name="Zhou S."/>
            <person name="Gentzbittel L."/>
            <person name="Childs K.L."/>
            <person name="Yandell M."/>
            <person name="Gundlach H."/>
            <person name="Mayer K.F."/>
            <person name="Schwartz D.C."/>
            <person name="Town C.D."/>
        </authorList>
    </citation>
    <scope>GENOME REANNOTATION</scope>
    <source>
        <strain evidence="3">A17</strain>
        <strain evidence="4 5">cv. Jemalong A17</strain>
    </source>
</reference>
<dbReference type="InterPro" id="IPR036047">
    <property type="entry name" value="F-box-like_dom_sf"/>
</dbReference>
<evidence type="ECO:0000259" key="2">
    <source>
        <dbReference type="PROSITE" id="PS50181"/>
    </source>
</evidence>
<dbReference type="EMBL" id="CM001217">
    <property type="protein sequence ID" value="KEH44277.1"/>
    <property type="molecule type" value="Genomic_DNA"/>
</dbReference>
<gene>
    <name evidence="3" type="ordered locus">MTR_1g111630</name>
</gene>
<keyword evidence="1" id="KW-0812">Transmembrane</keyword>
<dbReference type="CDD" id="cd22160">
    <property type="entry name" value="F-box_AtFBL13-like"/>
    <property type="match status" value="1"/>
</dbReference>
<dbReference type="InterPro" id="IPR001810">
    <property type="entry name" value="F-box_dom"/>
</dbReference>
<reference evidence="4" key="3">
    <citation type="submission" date="2015-04" db="UniProtKB">
        <authorList>
            <consortium name="EnsemblPlants"/>
        </authorList>
    </citation>
    <scope>IDENTIFICATION</scope>
    <source>
        <strain evidence="4">cv. Jemalong A17</strain>
    </source>
</reference>
<dbReference type="SUPFAM" id="SSF52047">
    <property type="entry name" value="RNI-like"/>
    <property type="match status" value="1"/>
</dbReference>
<dbReference type="InterPro" id="IPR053781">
    <property type="entry name" value="F-box_AtFBL13-like"/>
</dbReference>
<accession>A0A072VR65</accession>
<keyword evidence="5" id="KW-1185">Reference proteome</keyword>
<dbReference type="SUPFAM" id="SSF81383">
    <property type="entry name" value="F-box domain"/>
    <property type="match status" value="1"/>
</dbReference>
<dbReference type="Gene3D" id="3.80.10.10">
    <property type="entry name" value="Ribonuclease Inhibitor"/>
    <property type="match status" value="1"/>
</dbReference>
<dbReference type="PANTHER" id="PTHR34145">
    <property type="entry name" value="OS02G0105600 PROTEIN"/>
    <property type="match status" value="1"/>
</dbReference>
<proteinExistence type="predicted"/>
<evidence type="ECO:0000313" key="5">
    <source>
        <dbReference type="Proteomes" id="UP000002051"/>
    </source>
</evidence>
<name>A0A072VR65_MEDTR</name>
<dbReference type="InterPro" id="IPR032675">
    <property type="entry name" value="LRR_dom_sf"/>
</dbReference>
<dbReference type="HOGENOM" id="CLU_627583_0_0_1"/>
<dbReference type="InterPro" id="IPR053772">
    <property type="entry name" value="At1g61320/At1g61330-like"/>
</dbReference>
<evidence type="ECO:0000313" key="4">
    <source>
        <dbReference type="EnsemblPlants" id="KEH44277"/>
    </source>
</evidence>
<evidence type="ECO:0000256" key="1">
    <source>
        <dbReference type="SAM" id="Phobius"/>
    </source>
</evidence>
<protein>
    <submittedName>
        <fullName evidence="3">F-box/RNI superfamily protein</fullName>
    </submittedName>
</protein>
<dbReference type="Pfam" id="PF00646">
    <property type="entry name" value="F-box"/>
    <property type="match status" value="1"/>
</dbReference>
<feature type="transmembrane region" description="Helical" evidence="1">
    <location>
        <begin position="20"/>
        <end position="40"/>
    </location>
</feature>
<feature type="domain" description="F-box" evidence="2">
    <location>
        <begin position="47"/>
        <end position="94"/>
    </location>
</feature>
<organism evidence="3 5">
    <name type="scientific">Medicago truncatula</name>
    <name type="common">Barrel medic</name>
    <name type="synonym">Medicago tribuloides</name>
    <dbReference type="NCBI Taxonomy" id="3880"/>
    <lineage>
        <taxon>Eukaryota</taxon>
        <taxon>Viridiplantae</taxon>
        <taxon>Streptophyta</taxon>
        <taxon>Embryophyta</taxon>
        <taxon>Tracheophyta</taxon>
        <taxon>Spermatophyta</taxon>
        <taxon>Magnoliopsida</taxon>
        <taxon>eudicotyledons</taxon>
        <taxon>Gunneridae</taxon>
        <taxon>Pentapetalae</taxon>
        <taxon>rosids</taxon>
        <taxon>fabids</taxon>
        <taxon>Fabales</taxon>
        <taxon>Fabaceae</taxon>
        <taxon>Papilionoideae</taxon>
        <taxon>50 kb inversion clade</taxon>
        <taxon>NPAAA clade</taxon>
        <taxon>Hologalegina</taxon>
        <taxon>IRL clade</taxon>
        <taxon>Trifolieae</taxon>
        <taxon>Medicago</taxon>
    </lineage>
</organism>
<dbReference type="Proteomes" id="UP000002051">
    <property type="component" value="Unassembled WGS sequence"/>
</dbReference>
<sequence>MRPECVGFQYLRRDLENQEILLCPSFCICVILNGVLSLFMKLSRNKMDCISQLPDCILSHILTMLPMKDLLKTSILSRRWCKLWALRRDLYFDIHNVLGSEMELLETGDLIDLPRDSTVTNASTLKHLHLQNCLVYNITNCDFILFKNLRSLTLGSTKVDELFITSLVSNLGLLDELHLIYCEFKSSMPKIVSSSLCYLEVKNCHVVSNNIKKGVNLCSLDCLKLTSLEYFGPGLETFYINTPMLKRIHIPVISDEYVNAFALLSTLTELDILQLDIYSMVKPLVKMTQPLRHLKQLNFIIQWSHWDFLSEMEFDLLWILNILQTFPQLQKLSIMLTYPKIIKKQKVVKDVEICSHDEIRVIELGGCVGNWYEIEFVMNALKYAQKHERIVLSPYRREHDSVDWKSDPPVWSQNGCQRIRQKLQSEDVVGREKVVFV</sequence>
<keyword evidence="1" id="KW-0472">Membrane</keyword>